<dbReference type="CDD" id="cd14014">
    <property type="entry name" value="STKc_PknB_like"/>
    <property type="match status" value="1"/>
</dbReference>
<dbReference type="PROSITE" id="PS50011">
    <property type="entry name" value="PROTEIN_KINASE_DOM"/>
    <property type="match status" value="1"/>
</dbReference>
<dbReference type="GO" id="GO:0005524">
    <property type="term" value="F:ATP binding"/>
    <property type="evidence" value="ECO:0007669"/>
    <property type="project" value="UniProtKB-KW"/>
</dbReference>
<feature type="compositionally biased region" description="Basic and acidic residues" evidence="9">
    <location>
        <begin position="534"/>
        <end position="573"/>
    </location>
</feature>
<evidence type="ECO:0000256" key="3">
    <source>
        <dbReference type="ARBA" id="ARBA00022679"/>
    </source>
</evidence>
<gene>
    <name evidence="11" type="ORF">D5R40_11980</name>
</gene>
<keyword evidence="2" id="KW-0723">Serine/threonine-protein kinase</keyword>
<evidence type="ECO:0000256" key="9">
    <source>
        <dbReference type="SAM" id="MobiDB-lite"/>
    </source>
</evidence>
<keyword evidence="6" id="KW-0067">ATP-binding</keyword>
<accession>A0A3N6PDQ6</accession>
<dbReference type="EC" id="2.7.11.1" evidence="1"/>
<feature type="region of interest" description="Disordered" evidence="9">
    <location>
        <begin position="527"/>
        <end position="573"/>
    </location>
</feature>
<evidence type="ECO:0000256" key="5">
    <source>
        <dbReference type="ARBA" id="ARBA00022777"/>
    </source>
</evidence>
<dbReference type="InterPro" id="IPR027417">
    <property type="entry name" value="P-loop_NTPase"/>
</dbReference>
<comment type="catalytic activity">
    <reaction evidence="7">
        <text>L-threonyl-[protein] + ATP = O-phospho-L-threonyl-[protein] + ADP + H(+)</text>
        <dbReference type="Rhea" id="RHEA:46608"/>
        <dbReference type="Rhea" id="RHEA-COMP:11060"/>
        <dbReference type="Rhea" id="RHEA-COMP:11605"/>
        <dbReference type="ChEBI" id="CHEBI:15378"/>
        <dbReference type="ChEBI" id="CHEBI:30013"/>
        <dbReference type="ChEBI" id="CHEBI:30616"/>
        <dbReference type="ChEBI" id="CHEBI:61977"/>
        <dbReference type="ChEBI" id="CHEBI:456216"/>
        <dbReference type="EC" id="2.7.11.1"/>
    </reaction>
</comment>
<dbReference type="Gene3D" id="3.40.50.300">
    <property type="entry name" value="P-loop containing nucleotide triphosphate hydrolases"/>
    <property type="match status" value="1"/>
</dbReference>
<proteinExistence type="predicted"/>
<comment type="caution">
    <text evidence="11">The sequence shown here is derived from an EMBL/GenBank/DDBJ whole genome shotgun (WGS) entry which is preliminary data.</text>
</comment>
<dbReference type="Pfam" id="PF14516">
    <property type="entry name" value="AAA_35"/>
    <property type="match status" value="1"/>
</dbReference>
<protein>
    <recommendedName>
        <fullName evidence="1">non-specific serine/threonine protein kinase</fullName>
        <ecNumber evidence="1">2.7.11.1</ecNumber>
    </recommendedName>
</protein>
<dbReference type="SUPFAM" id="SSF52540">
    <property type="entry name" value="P-loop containing nucleoside triphosphate hydrolases"/>
    <property type="match status" value="1"/>
</dbReference>
<comment type="catalytic activity">
    <reaction evidence="8">
        <text>L-seryl-[protein] + ATP = O-phospho-L-seryl-[protein] + ADP + H(+)</text>
        <dbReference type="Rhea" id="RHEA:17989"/>
        <dbReference type="Rhea" id="RHEA-COMP:9863"/>
        <dbReference type="Rhea" id="RHEA-COMP:11604"/>
        <dbReference type="ChEBI" id="CHEBI:15378"/>
        <dbReference type="ChEBI" id="CHEBI:29999"/>
        <dbReference type="ChEBI" id="CHEBI:30616"/>
        <dbReference type="ChEBI" id="CHEBI:83421"/>
        <dbReference type="ChEBI" id="CHEBI:456216"/>
        <dbReference type="EC" id="2.7.11.1"/>
    </reaction>
</comment>
<reference evidence="11 12" key="1">
    <citation type="journal article" date="2018" name="ACS Chem. Biol.">
        <title>Ketoreductase domain dysfunction expands chemodiversity: malyngamide biosynthesis in the cyanobacterium Okeania hirsuta.</title>
        <authorList>
            <person name="Moss N.A."/>
            <person name="Leao T."/>
            <person name="Rankin M."/>
            <person name="McCullough T.M."/>
            <person name="Qu P."/>
            <person name="Korobeynikov A."/>
            <person name="Smith J.L."/>
            <person name="Gerwick L."/>
            <person name="Gerwick W.H."/>
        </authorList>
    </citation>
    <scope>NUCLEOTIDE SEQUENCE [LARGE SCALE GENOMIC DNA]</scope>
    <source>
        <strain evidence="11 12">PAB10Feb10-1</strain>
    </source>
</reference>
<dbReference type="Gene3D" id="1.10.510.10">
    <property type="entry name" value="Transferase(Phosphotransferase) domain 1"/>
    <property type="match status" value="1"/>
</dbReference>
<dbReference type="Pfam" id="PF00069">
    <property type="entry name" value="Pkinase"/>
    <property type="match status" value="1"/>
</dbReference>
<dbReference type="Proteomes" id="UP000269154">
    <property type="component" value="Unassembled WGS sequence"/>
</dbReference>
<evidence type="ECO:0000313" key="11">
    <source>
        <dbReference type="EMBL" id="RQH44031.1"/>
    </source>
</evidence>
<organism evidence="11 12">
    <name type="scientific">Okeania hirsuta</name>
    <dbReference type="NCBI Taxonomy" id="1458930"/>
    <lineage>
        <taxon>Bacteria</taxon>
        <taxon>Bacillati</taxon>
        <taxon>Cyanobacteriota</taxon>
        <taxon>Cyanophyceae</taxon>
        <taxon>Oscillatoriophycideae</taxon>
        <taxon>Oscillatoriales</taxon>
        <taxon>Microcoleaceae</taxon>
        <taxon>Okeania</taxon>
    </lineage>
</organism>
<evidence type="ECO:0000256" key="1">
    <source>
        <dbReference type="ARBA" id="ARBA00012513"/>
    </source>
</evidence>
<keyword evidence="12" id="KW-1185">Reference proteome</keyword>
<dbReference type="RefSeq" id="WP_124154678.1">
    <property type="nucleotide sequence ID" value="NZ_CAWOLW010000501.1"/>
</dbReference>
<dbReference type="PANTHER" id="PTHR24363:SF0">
    <property type="entry name" value="SERINE_THREONINE KINASE LIKE DOMAIN CONTAINING 1"/>
    <property type="match status" value="1"/>
</dbReference>
<evidence type="ECO:0000256" key="7">
    <source>
        <dbReference type="ARBA" id="ARBA00047899"/>
    </source>
</evidence>
<dbReference type="InterPro" id="IPR000719">
    <property type="entry name" value="Prot_kinase_dom"/>
</dbReference>
<evidence type="ECO:0000256" key="2">
    <source>
        <dbReference type="ARBA" id="ARBA00022527"/>
    </source>
</evidence>
<dbReference type="EMBL" id="RCBY01000055">
    <property type="protein sequence ID" value="RQH44031.1"/>
    <property type="molecule type" value="Genomic_DNA"/>
</dbReference>
<dbReference type="SUPFAM" id="SSF56112">
    <property type="entry name" value="Protein kinase-like (PK-like)"/>
    <property type="match status" value="1"/>
</dbReference>
<evidence type="ECO:0000313" key="12">
    <source>
        <dbReference type="Proteomes" id="UP000269154"/>
    </source>
</evidence>
<keyword evidence="5" id="KW-0418">Kinase</keyword>
<dbReference type="SMART" id="SM00220">
    <property type="entry name" value="S_TKc"/>
    <property type="match status" value="1"/>
</dbReference>
<dbReference type="InterPro" id="IPR011009">
    <property type="entry name" value="Kinase-like_dom_sf"/>
</dbReference>
<keyword evidence="3" id="KW-0808">Transferase</keyword>
<evidence type="ECO:0000256" key="8">
    <source>
        <dbReference type="ARBA" id="ARBA00048679"/>
    </source>
</evidence>
<dbReference type="AlphaFoldDB" id="A0A3N6PDQ6"/>
<dbReference type="Gene3D" id="3.30.200.20">
    <property type="entry name" value="Phosphorylase Kinase, domain 1"/>
    <property type="match status" value="1"/>
</dbReference>
<sequence length="909" mass="104680">MSENNSLIGQTLRQHYKIVEQLGCGGGFGETYIAEDIDIPANPKPQRVVKRLKPTIKHQQVQRLFEQEGQILNRLSRYDKIPTLYAYFEHNQDFYLVQELIIGHDLSTEMSQPWNEAKVLNFLSEILEVLAFVHQDEVIHRDIKPGNIMRRDRDQKLMLIDFGAVKEVSNIVVNSQGKSSSTIAVGTPGYMPVEQAQGRPQFASDIYAVGITAIQALTGVTPRNFIQDELGEIDLQKLVPNISEKLANFLTKMVRVNWKQRYSDAAVALRALQGNIEPISGILNWILLKITIGLICQHKNCDFSIFQSCLDFFVDRLQQNSTSVNCELYKTVSMSLLKAQEKIAIEYRNQIGGSFPTILQYSPFHSEQKRKNLGWVNRKISKLRSEFKKINQTKYVTNFPEDISCLLIPLPPVDEIKNLCQSFILVLLQGDEPDGYLEKLQRDVGGLLNLVAVNFMQEMRDNQIVKEIFECDFLGIINQQLSGDKLTLEDLEKSLQKVRLELTELRIQQEKAKTMIISPPINFGVTLPGNSQVEEERRKEEEGRRKKEEGRREKEKSNHLTSEQQKKTKEKELLLDTPSGQVALNSPFYVERSPIESECYETIMNPGALIRVKAPRQMGKTSLMSRILNYAEQQGYCKACLNFQSADEEFLTNLDLFLKWFCASITDELNLEEKLSEYWQGVLGSKNKCTNYFQRYLLSEISTPLVLGLDEVDQVFQHPEIATSFFALLRTWHERGKNEAVWQKLRLVIVHSKEVYIPLNINQSPFNVGLPIELRELNWEEVENLVKLHHLEWSSEQIKELMAMVGGHPYLVRQALYQIARGRMTLEKLLQVAPTEESPYCDHLRRHLNNLEENPELLTVIKQIITINYPIPIGTKEGFKLRSMGLVKFQGNLVMPLCELYRKYFSYRL</sequence>
<evidence type="ECO:0000256" key="4">
    <source>
        <dbReference type="ARBA" id="ARBA00022741"/>
    </source>
</evidence>
<dbReference type="OrthoDB" id="502668at2"/>
<evidence type="ECO:0000256" key="6">
    <source>
        <dbReference type="ARBA" id="ARBA00022840"/>
    </source>
</evidence>
<evidence type="ECO:0000259" key="10">
    <source>
        <dbReference type="PROSITE" id="PS50011"/>
    </source>
</evidence>
<keyword evidence="4" id="KW-0547">Nucleotide-binding</keyword>
<feature type="domain" description="Protein kinase" evidence="10">
    <location>
        <begin position="16"/>
        <end position="276"/>
    </location>
</feature>
<name>A0A3N6PDQ6_9CYAN</name>
<dbReference type="GO" id="GO:0004674">
    <property type="term" value="F:protein serine/threonine kinase activity"/>
    <property type="evidence" value="ECO:0007669"/>
    <property type="project" value="UniProtKB-KW"/>
</dbReference>
<dbReference type="PANTHER" id="PTHR24363">
    <property type="entry name" value="SERINE/THREONINE PROTEIN KINASE"/>
    <property type="match status" value="1"/>
</dbReference>